<name>V4N8V8_EUTSA</name>
<dbReference type="PANTHER" id="PTHR37256">
    <property type="entry name" value="E1A-BINDING PROTEIN P400-LIKE"/>
    <property type="match status" value="1"/>
</dbReference>
<evidence type="ECO:0000313" key="2">
    <source>
        <dbReference type="EMBL" id="ESQ42156.1"/>
    </source>
</evidence>
<accession>V4N8V8</accession>
<dbReference type="PANTHER" id="PTHR37256:SF1">
    <property type="entry name" value="MYB-LIKE PROTEIN A"/>
    <property type="match status" value="1"/>
</dbReference>
<dbReference type="eggNOG" id="ENOG502QSVP">
    <property type="taxonomic scope" value="Eukaryota"/>
</dbReference>
<dbReference type="EMBL" id="KI517464">
    <property type="protein sequence ID" value="ESQ42156.1"/>
    <property type="molecule type" value="Genomic_DNA"/>
</dbReference>
<reference evidence="2 3" key="1">
    <citation type="journal article" date="2013" name="Front. Plant Sci.">
        <title>The Reference Genome of the Halophytic Plant Eutrema salsugineum.</title>
        <authorList>
            <person name="Yang R."/>
            <person name="Jarvis D.E."/>
            <person name="Chen H."/>
            <person name="Beilstein M.A."/>
            <person name="Grimwood J."/>
            <person name="Jenkins J."/>
            <person name="Shu S."/>
            <person name="Prochnik S."/>
            <person name="Xin M."/>
            <person name="Ma C."/>
            <person name="Schmutz J."/>
            <person name="Wing R.A."/>
            <person name="Mitchell-Olds T."/>
            <person name="Schumaker K.S."/>
            <person name="Wang X."/>
        </authorList>
    </citation>
    <scope>NUCLEOTIDE SEQUENCE [LARGE SCALE GENOMIC DNA]</scope>
</reference>
<sequence length="303" mass="33709">MVRSNKQEPRVSATYIRSLVKQQLASSTANTMTTTTDTNGGKTQTQTQTQTHKKQVRRRLHTSRPYQERLLNMAEARREIVTALKQHRASMRQAAMIPPPPPPPPQNLFSAPPPPPPPDPFSWTNPHLNLLLPNQPLGLNLNFQDFNDFIQTSSASSSSSSSSTSSSSSNSSSSSIFTTNPHIYSSPSPPPPTFAATSDSVAQPRKQLMEPENDVVTSGWWSELMMKTVEPEIIKAEDEVVVVEDDVFPKFSDVMEFPSWLNQTEEELFHPYNLTDYSSPHNPPLSCMEIGEIEGTDGDDWLA</sequence>
<feature type="compositionally biased region" description="Low complexity" evidence="1">
    <location>
        <begin position="153"/>
        <end position="175"/>
    </location>
</feature>
<gene>
    <name evidence="2" type="ORF">EUTSA_v10014216mg</name>
</gene>
<organism evidence="2 3">
    <name type="scientific">Eutrema salsugineum</name>
    <name type="common">Saltwater cress</name>
    <name type="synonym">Sisymbrium salsugineum</name>
    <dbReference type="NCBI Taxonomy" id="72664"/>
    <lineage>
        <taxon>Eukaryota</taxon>
        <taxon>Viridiplantae</taxon>
        <taxon>Streptophyta</taxon>
        <taxon>Embryophyta</taxon>
        <taxon>Tracheophyta</taxon>
        <taxon>Spermatophyta</taxon>
        <taxon>Magnoliopsida</taxon>
        <taxon>eudicotyledons</taxon>
        <taxon>Gunneridae</taxon>
        <taxon>Pentapetalae</taxon>
        <taxon>rosids</taxon>
        <taxon>malvids</taxon>
        <taxon>Brassicales</taxon>
        <taxon>Brassicaceae</taxon>
        <taxon>Eutremeae</taxon>
        <taxon>Eutrema</taxon>
    </lineage>
</organism>
<dbReference type="GO" id="GO:0009651">
    <property type="term" value="P:response to salt stress"/>
    <property type="evidence" value="ECO:0007669"/>
    <property type="project" value="EnsemblPlants"/>
</dbReference>
<feature type="compositionally biased region" description="Low complexity" evidence="1">
    <location>
        <begin position="28"/>
        <end position="50"/>
    </location>
</feature>
<dbReference type="GO" id="GO:0042542">
    <property type="term" value="P:response to hydrogen peroxide"/>
    <property type="evidence" value="ECO:0007669"/>
    <property type="project" value="EnsemblPlants"/>
</dbReference>
<feature type="region of interest" description="Disordered" evidence="1">
    <location>
        <begin position="90"/>
        <end position="122"/>
    </location>
</feature>
<evidence type="ECO:0000256" key="1">
    <source>
        <dbReference type="SAM" id="MobiDB-lite"/>
    </source>
</evidence>
<dbReference type="KEGG" id="eus:EUTSA_v10014216mg"/>
<dbReference type="AlphaFoldDB" id="V4N8V8"/>
<dbReference type="GO" id="GO:1901562">
    <property type="term" value="P:response to paraquat"/>
    <property type="evidence" value="ECO:0007669"/>
    <property type="project" value="EnsemblPlants"/>
</dbReference>
<feature type="compositionally biased region" description="Pro residues" evidence="1">
    <location>
        <begin position="97"/>
        <end position="120"/>
    </location>
</feature>
<dbReference type="GO" id="GO:0002238">
    <property type="term" value="P:response to molecule of fungal origin"/>
    <property type="evidence" value="ECO:0007669"/>
    <property type="project" value="EnsemblPlants"/>
</dbReference>
<dbReference type="GO" id="GO:0005634">
    <property type="term" value="C:nucleus"/>
    <property type="evidence" value="ECO:0007669"/>
    <property type="project" value="EnsemblPlants"/>
</dbReference>
<dbReference type="GO" id="GO:0009414">
    <property type="term" value="P:response to water deprivation"/>
    <property type="evidence" value="ECO:0007669"/>
    <property type="project" value="EnsemblPlants"/>
</dbReference>
<dbReference type="STRING" id="72664.V4N8V8"/>
<feature type="region of interest" description="Disordered" evidence="1">
    <location>
        <begin position="24"/>
        <end position="53"/>
    </location>
</feature>
<dbReference type="GO" id="GO:0010555">
    <property type="term" value="P:response to mannitol"/>
    <property type="evidence" value="ECO:0007669"/>
    <property type="project" value="EnsemblPlants"/>
</dbReference>
<keyword evidence="3" id="KW-1185">Reference proteome</keyword>
<dbReference type="Proteomes" id="UP000030689">
    <property type="component" value="Unassembled WGS sequence"/>
</dbReference>
<dbReference type="Gramene" id="ESQ42156">
    <property type="protein sequence ID" value="ESQ42156"/>
    <property type="gene ID" value="EUTSA_v10014216mg"/>
</dbReference>
<dbReference type="GO" id="GO:0046686">
    <property type="term" value="P:response to cadmium ion"/>
    <property type="evidence" value="ECO:0007669"/>
    <property type="project" value="EnsemblPlants"/>
</dbReference>
<evidence type="ECO:0000313" key="3">
    <source>
        <dbReference type="Proteomes" id="UP000030689"/>
    </source>
</evidence>
<dbReference type="OrthoDB" id="692030at2759"/>
<dbReference type="OMA" id="DYFQDPA"/>
<protein>
    <submittedName>
        <fullName evidence="2">Uncharacterized protein</fullName>
    </submittedName>
</protein>
<feature type="region of interest" description="Disordered" evidence="1">
    <location>
        <begin position="152"/>
        <end position="213"/>
    </location>
</feature>
<dbReference type="GO" id="GO:1902882">
    <property type="term" value="P:regulation of response to oxidative stress"/>
    <property type="evidence" value="ECO:0007669"/>
    <property type="project" value="EnsemblPlants"/>
</dbReference>
<proteinExistence type="predicted"/>